<dbReference type="InterPro" id="IPR000953">
    <property type="entry name" value="Chromo/chromo_shadow_dom"/>
</dbReference>
<feature type="compositionally biased region" description="Low complexity" evidence="3">
    <location>
        <begin position="232"/>
        <end position="275"/>
    </location>
</feature>
<dbReference type="Pfam" id="PF00385">
    <property type="entry name" value="Chromo"/>
    <property type="match status" value="1"/>
</dbReference>
<dbReference type="VEuPathDB" id="TrichDB:TRFO_19354"/>
<evidence type="ECO:0000313" key="6">
    <source>
        <dbReference type="Proteomes" id="UP000179807"/>
    </source>
</evidence>
<proteinExistence type="predicted"/>
<keyword evidence="2" id="KW-0539">Nucleus</keyword>
<keyword evidence="6" id="KW-1185">Reference proteome</keyword>
<dbReference type="Proteomes" id="UP000179807">
    <property type="component" value="Unassembled WGS sequence"/>
</dbReference>
<feature type="compositionally biased region" description="Polar residues" evidence="3">
    <location>
        <begin position="117"/>
        <end position="126"/>
    </location>
</feature>
<dbReference type="EMBL" id="MLAK01000592">
    <property type="protein sequence ID" value="OHT11259.1"/>
    <property type="molecule type" value="Genomic_DNA"/>
</dbReference>
<dbReference type="InterPro" id="IPR016197">
    <property type="entry name" value="Chromo-like_dom_sf"/>
</dbReference>
<comment type="caution">
    <text evidence="5">The sequence shown here is derived from an EMBL/GenBank/DDBJ whole genome shotgun (WGS) entry which is preliminary data.</text>
</comment>
<dbReference type="RefSeq" id="XP_068364395.1">
    <property type="nucleotide sequence ID" value="XM_068500743.1"/>
</dbReference>
<evidence type="ECO:0000256" key="3">
    <source>
        <dbReference type="SAM" id="MobiDB-lite"/>
    </source>
</evidence>
<dbReference type="GO" id="GO:0005634">
    <property type="term" value="C:nucleus"/>
    <property type="evidence" value="ECO:0007669"/>
    <property type="project" value="UniProtKB-SubCell"/>
</dbReference>
<dbReference type="SMART" id="SM00298">
    <property type="entry name" value="CHROMO"/>
    <property type="match status" value="1"/>
</dbReference>
<sequence length="359" mass="41496">MATDDDTSGIEEGEYIVEKIVNHMFRNDKCYFLLKWKGYDDVDNTWEEESSLNCPDLLAEYININADKIERDRIAQQELERIEREEKERERKLRKKKNKRKENSIDDDEFIDDSDNYSQFSQTKSRNSNHQKKSIPQFNSYGNPSNNSNYSYQSNSNGFTNKQFNNMIASQMTEIAKEKGQIYVSDEIQEVFSNYPSGNKAQINPQNITFDDIQEIEKRKALSNFNTNLVKNNSNPISNNSTVTSNPTNGTSNTNTNNNNTNINDSMNNDSQSNNPKKETNDNILSDANFTKFIKPLKPQINLKRVAIIGKKKGIDNQIKLVVALRDGSIEEIPRELLIQQDLELYTKFLEEIAFARYL</sequence>
<evidence type="ECO:0000256" key="1">
    <source>
        <dbReference type="ARBA" id="ARBA00004123"/>
    </source>
</evidence>
<feature type="domain" description="Chromo" evidence="4">
    <location>
        <begin position="15"/>
        <end position="73"/>
    </location>
</feature>
<dbReference type="SUPFAM" id="SSF54160">
    <property type="entry name" value="Chromo domain-like"/>
    <property type="match status" value="1"/>
</dbReference>
<dbReference type="InterPro" id="IPR051219">
    <property type="entry name" value="Heterochromatin_chromo-domain"/>
</dbReference>
<dbReference type="PROSITE" id="PS50013">
    <property type="entry name" value="CHROMO_2"/>
    <property type="match status" value="1"/>
</dbReference>
<reference evidence="5" key="1">
    <citation type="submission" date="2016-10" db="EMBL/GenBank/DDBJ databases">
        <authorList>
            <person name="Benchimol M."/>
            <person name="Almeida L.G."/>
            <person name="Vasconcelos A.T."/>
            <person name="Perreira-Neves A."/>
            <person name="Rosa I.A."/>
            <person name="Tasca T."/>
            <person name="Bogo M.R."/>
            <person name="de Souza W."/>
        </authorList>
    </citation>
    <scope>NUCLEOTIDE SEQUENCE [LARGE SCALE GENOMIC DNA]</scope>
    <source>
        <strain evidence="5">K</strain>
    </source>
</reference>
<dbReference type="InterPro" id="IPR023779">
    <property type="entry name" value="Chromodomain_CS"/>
</dbReference>
<dbReference type="PROSITE" id="PS00598">
    <property type="entry name" value="CHROMO_1"/>
    <property type="match status" value="1"/>
</dbReference>
<feature type="region of interest" description="Disordered" evidence="3">
    <location>
        <begin position="228"/>
        <end position="283"/>
    </location>
</feature>
<evidence type="ECO:0000313" key="5">
    <source>
        <dbReference type="EMBL" id="OHT11259.1"/>
    </source>
</evidence>
<evidence type="ECO:0000259" key="4">
    <source>
        <dbReference type="PROSITE" id="PS50013"/>
    </source>
</evidence>
<evidence type="ECO:0000256" key="2">
    <source>
        <dbReference type="ARBA" id="ARBA00023242"/>
    </source>
</evidence>
<dbReference type="OrthoDB" id="1918685at2759"/>
<dbReference type="Gene3D" id="2.40.50.40">
    <property type="match status" value="1"/>
</dbReference>
<organism evidence="5 6">
    <name type="scientific">Tritrichomonas foetus</name>
    <dbReference type="NCBI Taxonomy" id="1144522"/>
    <lineage>
        <taxon>Eukaryota</taxon>
        <taxon>Metamonada</taxon>
        <taxon>Parabasalia</taxon>
        <taxon>Tritrichomonadida</taxon>
        <taxon>Tritrichomonadidae</taxon>
        <taxon>Tritrichomonas</taxon>
    </lineage>
</organism>
<feature type="compositionally biased region" description="Acidic residues" evidence="3">
    <location>
        <begin position="105"/>
        <end position="115"/>
    </location>
</feature>
<accession>A0A1J4KJ59</accession>
<comment type="subcellular location">
    <subcellularLocation>
        <location evidence="1">Nucleus</location>
    </subcellularLocation>
</comment>
<dbReference type="AlphaFoldDB" id="A0A1J4KJ59"/>
<dbReference type="GeneID" id="94835447"/>
<feature type="region of interest" description="Disordered" evidence="3">
    <location>
        <begin position="84"/>
        <end position="157"/>
    </location>
</feature>
<protein>
    <recommendedName>
        <fullName evidence="4">Chromo domain-containing protein</fullName>
    </recommendedName>
</protein>
<name>A0A1J4KJ59_9EUKA</name>
<gene>
    <name evidence="5" type="ORF">TRFO_19354</name>
</gene>
<dbReference type="PANTHER" id="PTHR22812">
    <property type="entry name" value="CHROMOBOX PROTEIN"/>
    <property type="match status" value="1"/>
</dbReference>
<feature type="compositionally biased region" description="Low complexity" evidence="3">
    <location>
        <begin position="139"/>
        <end position="157"/>
    </location>
</feature>
<dbReference type="InterPro" id="IPR023780">
    <property type="entry name" value="Chromo_domain"/>
</dbReference>